<dbReference type="Proteomes" id="UP000464053">
    <property type="component" value="Chromosome"/>
</dbReference>
<dbReference type="RefSeq" id="WP_160621013.1">
    <property type="nucleotide sequence ID" value="NZ_CP028271.1"/>
</dbReference>
<organism evidence="4 5">
    <name type="scientific">Mixta intestinalis</name>
    <dbReference type="NCBI Taxonomy" id="1615494"/>
    <lineage>
        <taxon>Bacteria</taxon>
        <taxon>Pseudomonadati</taxon>
        <taxon>Pseudomonadota</taxon>
        <taxon>Gammaproteobacteria</taxon>
        <taxon>Enterobacterales</taxon>
        <taxon>Erwiniaceae</taxon>
        <taxon>Mixta</taxon>
    </lineage>
</organism>
<dbReference type="GO" id="GO:0016787">
    <property type="term" value="F:hydrolase activity"/>
    <property type="evidence" value="ECO:0007669"/>
    <property type="project" value="UniProtKB-KW"/>
</dbReference>
<keyword evidence="4" id="KW-0378">Hydrolase</keyword>
<dbReference type="InterPro" id="IPR031325">
    <property type="entry name" value="RHS_repeat"/>
</dbReference>
<dbReference type="SUPFAM" id="SSF63829">
    <property type="entry name" value="Calcium-dependent phosphotriesterase"/>
    <property type="match status" value="1"/>
</dbReference>
<evidence type="ECO:0000313" key="5">
    <source>
        <dbReference type="Proteomes" id="UP000464053"/>
    </source>
</evidence>
<dbReference type="InterPro" id="IPR050708">
    <property type="entry name" value="T6SS_VgrG/RHS"/>
</dbReference>
<dbReference type="KEGG" id="mint:C7M51_01270"/>
<dbReference type="Gene3D" id="2.180.10.10">
    <property type="entry name" value="RHS repeat-associated core"/>
    <property type="match status" value="3"/>
</dbReference>
<accession>A0A6P1PYX9</accession>
<dbReference type="Pfam" id="PF05593">
    <property type="entry name" value="RHS_repeat"/>
    <property type="match status" value="3"/>
</dbReference>
<dbReference type="NCBIfam" id="TIGR01643">
    <property type="entry name" value="YD_repeat_2x"/>
    <property type="match status" value="10"/>
</dbReference>
<name>A0A6P1PYX9_9GAMM</name>
<dbReference type="EMBL" id="CP028271">
    <property type="protein sequence ID" value="QHM70988.1"/>
    <property type="molecule type" value="Genomic_DNA"/>
</dbReference>
<evidence type="ECO:0000256" key="1">
    <source>
        <dbReference type="ARBA" id="ARBA00022737"/>
    </source>
</evidence>
<keyword evidence="1" id="KW-0677">Repeat</keyword>
<dbReference type="InterPro" id="IPR022385">
    <property type="entry name" value="Rhs_assc_core"/>
</dbReference>
<dbReference type="Pfam" id="PF20148">
    <property type="entry name" value="DUF6531"/>
    <property type="match status" value="1"/>
</dbReference>
<dbReference type="InterPro" id="IPR056823">
    <property type="entry name" value="TEN-like_YD-shell"/>
</dbReference>
<dbReference type="Pfam" id="PF25023">
    <property type="entry name" value="TEN_YD-shell"/>
    <property type="match status" value="1"/>
</dbReference>
<dbReference type="EC" id="3.1.-.-" evidence="4"/>
<dbReference type="InterPro" id="IPR006530">
    <property type="entry name" value="YD"/>
</dbReference>
<dbReference type="InterPro" id="IPR045351">
    <property type="entry name" value="DUF6531"/>
</dbReference>
<dbReference type="NCBIfam" id="TIGR03696">
    <property type="entry name" value="Rhs_assc_core"/>
    <property type="match status" value="1"/>
</dbReference>
<keyword evidence="5" id="KW-1185">Reference proteome</keyword>
<feature type="domain" description="Teneurin-like YD-shell" evidence="3">
    <location>
        <begin position="638"/>
        <end position="837"/>
    </location>
</feature>
<evidence type="ECO:0000259" key="3">
    <source>
        <dbReference type="Pfam" id="PF25023"/>
    </source>
</evidence>
<gene>
    <name evidence="4" type="primary">rhsC_3</name>
    <name evidence="4" type="ORF">C7M51_01270</name>
</gene>
<dbReference type="PANTHER" id="PTHR32305">
    <property type="match status" value="1"/>
</dbReference>
<dbReference type="OrthoDB" id="6043530at2"/>
<feature type="domain" description="DUF6531" evidence="2">
    <location>
        <begin position="244"/>
        <end position="302"/>
    </location>
</feature>
<proteinExistence type="predicted"/>
<protein>
    <submittedName>
        <fullName evidence="4">Deoxyribonuclease RhsC</fullName>
        <ecNumber evidence="4">3.1.-.-</ecNumber>
    </submittedName>
</protein>
<reference evidence="4 5" key="1">
    <citation type="submission" date="2018-03" db="EMBL/GenBank/DDBJ databases">
        <title>Pantoea intestinalis SRCM103226 isolated form the mealworm.</title>
        <authorList>
            <person name="Jeong D.-Y."/>
            <person name="Kim J.W."/>
        </authorList>
    </citation>
    <scope>NUCLEOTIDE SEQUENCE [LARGE SCALE GENOMIC DNA]</scope>
    <source>
        <strain evidence="4 5">SRCM103226</strain>
    </source>
</reference>
<dbReference type="PANTHER" id="PTHR32305:SF15">
    <property type="entry name" value="PROTEIN RHSA-RELATED"/>
    <property type="match status" value="1"/>
</dbReference>
<evidence type="ECO:0000313" key="4">
    <source>
        <dbReference type="EMBL" id="QHM70988.1"/>
    </source>
</evidence>
<evidence type="ECO:0000259" key="2">
    <source>
        <dbReference type="Pfam" id="PF20148"/>
    </source>
</evidence>
<sequence>MLDPREYLNAVKNMLGDMALDFIGDRVTELAEANPELTAQVMSTASGVMEQAAGVMENVTSNPLVATALALKEKKDALMNALGANIGAGGGGGIVEVNGLMRTTVGTHTQHFPGLHFPLGATFAPNDINPSRDAESYMGSKTVLANNDPLSFAVLPALSCWMKGLSPGEHNSAHTQRHYPSLPTATVLPIPMGKPVLVGGPPILNMVALLKALWGAFRGSKLAKALADKLDLPSGFWRCTVLDGEPVNSITGEVVVEQNDFTLPGRLPFIWDRYYNGHHTSAGSLGAAWQTLADCRLEVLRHGELIGVVAYFPERKTAFDHFPVLEGDEGEERDWQCSDRLHRRGDLLILQTRSGVSWHFPLPADWRQRLSALPDSDEAIRNGNWQPNEKNTLTLLLSSFQDRNDNAWCASRDAQGRIITFTERCGDTPGGRALHFTYPESSPQTIADISLWVEGKKVRTLVGYRYDDRGDMVAVEDAAGVPYTFGYEEGHRMVRHTDRNGLSFYYSWQMHDDGVMRVNHAWGDEGLFDYRFEYHLQDRTTLITDSLGHTSRLECNARGFPISRTNGAGETFSYRYNAGGHTVRETDPLGHSTEWRYDALGNEVAHIRADYTRITRSFNPDGLPLTVTDPQGGVWQQQFDDKGNLTAQQTPEGVITRYDYDAAGQLSKVIHPDGGVTQLEYDDYGFLYRLTDPLQRTLVFSHDTEGNLLSRQEDGDITRYRYDICGRLVNVQQPDGRTLDCSYDAEGNLVRYSDNNRLVTQFSYCGQGFLQSRTAPDGSTVRYHYDTEQQLIGVENQRGERWTLRRDAAGRLTQETDYQGGVRRYHYNPAGHLTQATDPLGNLLQVTCDRMGRIVSRKPQEGREGGEERFSYDAFGRLTEAVNDTATVSRRYSADGWLTEEWQRQKDILSQHEYQWRDGRLVRQHQRVYGAGGHELLLNQEQQLEYDDAGRLSRLTPDDYTPLEFTWDAKHRLSGLRCSEAFSQLFSYNRQGLLSRQRARVRGREAAITEYGYDEHNQLVRRSDSLNGVESYRYDPLGQITEHTDPAGQIRRYSYDATGNRFRITAQHEKGRVLEHADGARWHMDNAGQLRLRSRGGHEQRLGWDAYGRLLALVSEKGRWRYGYDALGRRLYKQEYDPGGQQRLKTTWFSWDGDRLAGEVCHDRRQGRTEEAKQSHLTVPENEWTAQAYLYHPGTFEPLVMQLYQAEPEAEPLRRPGRLLLRKEVEKARLKTDTLCFYQNDPNGMPLRLWSSAGEVVWSARYSVTGRAQVSESSVVSQPLRLQGQYFDEESGLHYNRFRYYDPCAGLFISQDPIGLVGGLNPYRYAPNPLSWLDPLGLFCGVAKNAKWNKSKQGVEGPGLRDHYAKHGDQVGAGSVREYDFSARTTIQDGRKFTYRDRYTNKPRVGYYDPNTGLFTATSQTGKRPTILTHFPESWDNLRKLPGFSVPN</sequence>